<proteinExistence type="predicted"/>
<keyword evidence="2" id="KW-1185">Reference proteome</keyword>
<reference evidence="1" key="2">
    <citation type="submission" date="2025-09" db="UniProtKB">
        <authorList>
            <consortium name="Ensembl"/>
        </authorList>
    </citation>
    <scope>IDENTIFICATION</scope>
</reference>
<dbReference type="Ensembl" id="ENSSMRT00000020621.1">
    <property type="protein sequence ID" value="ENSSMRP00000017614.1"/>
    <property type="gene ID" value="ENSSMRG00000013724.1"/>
</dbReference>
<dbReference type="OMA" id="PFDKILH"/>
<organism evidence="1 2">
    <name type="scientific">Salvator merianae</name>
    <name type="common">Argentine black and white tegu</name>
    <name type="synonym">Tupinambis merianae</name>
    <dbReference type="NCBI Taxonomy" id="96440"/>
    <lineage>
        <taxon>Eukaryota</taxon>
        <taxon>Metazoa</taxon>
        <taxon>Chordata</taxon>
        <taxon>Craniata</taxon>
        <taxon>Vertebrata</taxon>
        <taxon>Euteleostomi</taxon>
        <taxon>Lepidosauria</taxon>
        <taxon>Squamata</taxon>
        <taxon>Bifurcata</taxon>
        <taxon>Unidentata</taxon>
        <taxon>Episquamata</taxon>
        <taxon>Laterata</taxon>
        <taxon>Teiioidea</taxon>
        <taxon>Teiidae</taxon>
        <taxon>Salvator</taxon>
    </lineage>
</organism>
<evidence type="ECO:0000313" key="1">
    <source>
        <dbReference type="Ensembl" id="ENSSMRP00000017614.1"/>
    </source>
</evidence>
<reference evidence="1" key="1">
    <citation type="submission" date="2025-08" db="UniProtKB">
        <authorList>
            <consortium name="Ensembl"/>
        </authorList>
    </citation>
    <scope>IDENTIFICATION</scope>
</reference>
<name>A0A8D0C578_SALMN</name>
<accession>A0A8D0C578</accession>
<dbReference type="AlphaFoldDB" id="A0A8D0C578"/>
<dbReference type="GeneTree" id="ENSGT00950000185834"/>
<evidence type="ECO:0000313" key="2">
    <source>
        <dbReference type="Proteomes" id="UP000694421"/>
    </source>
</evidence>
<protein>
    <submittedName>
        <fullName evidence="1">Uncharacterized protein</fullName>
    </submittedName>
</protein>
<sequence>MAWHQDLSNPIPNFNISLHSSVRRPTAERNKAPPMTWGQVKATTLHAQQLLRQQGREEMPENLVRFSPFDKILHSGEFPPLGGARSR</sequence>
<dbReference type="Proteomes" id="UP000694421">
    <property type="component" value="Unplaced"/>
</dbReference>